<comment type="similarity">
    <text evidence="1">Belongs to the glycosyltransferase 2 family.</text>
</comment>
<dbReference type="Gene3D" id="3.90.550.10">
    <property type="entry name" value="Spore Coat Polysaccharide Biosynthesis Protein SpsA, Chain A"/>
    <property type="match status" value="1"/>
</dbReference>
<dbReference type="EMBL" id="JAHXRI010000006">
    <property type="protein sequence ID" value="MBZ1350112.1"/>
    <property type="molecule type" value="Genomic_DNA"/>
</dbReference>
<reference evidence="6" key="1">
    <citation type="submission" date="2021-07" db="EMBL/GenBank/DDBJ databases">
        <title>New genus and species of the family Alcaligenaceae.</title>
        <authorList>
            <person name="Hahn M.W."/>
        </authorList>
    </citation>
    <scope>NUCLEOTIDE SEQUENCE</scope>
    <source>
        <strain evidence="6">LF4-65</strain>
    </source>
</reference>
<accession>A0A953N9D2</accession>
<keyword evidence="4" id="KW-1133">Transmembrane helix</keyword>
<dbReference type="RefSeq" id="WP_259660508.1">
    <property type="nucleotide sequence ID" value="NZ_JAHXRI010000006.1"/>
</dbReference>
<comment type="caution">
    <text evidence="6">The sequence shown here is derived from an EMBL/GenBank/DDBJ whole genome shotgun (WGS) entry which is preliminary data.</text>
</comment>
<dbReference type="AlphaFoldDB" id="A0A953N9D2"/>
<keyword evidence="2 6" id="KW-0328">Glycosyltransferase</keyword>
<dbReference type="InterPro" id="IPR050834">
    <property type="entry name" value="Glycosyltransf_2"/>
</dbReference>
<dbReference type="GO" id="GO:0016757">
    <property type="term" value="F:glycosyltransferase activity"/>
    <property type="evidence" value="ECO:0007669"/>
    <property type="project" value="UniProtKB-KW"/>
</dbReference>
<keyword evidence="4" id="KW-0472">Membrane</keyword>
<evidence type="ECO:0000256" key="3">
    <source>
        <dbReference type="ARBA" id="ARBA00022679"/>
    </source>
</evidence>
<proteinExistence type="inferred from homology"/>
<name>A0A953N9D2_9BURK</name>
<keyword evidence="4" id="KW-0812">Transmembrane</keyword>
<feature type="transmembrane region" description="Helical" evidence="4">
    <location>
        <begin position="291"/>
        <end position="310"/>
    </location>
</feature>
<evidence type="ECO:0000256" key="4">
    <source>
        <dbReference type="SAM" id="Phobius"/>
    </source>
</evidence>
<evidence type="ECO:0000256" key="2">
    <source>
        <dbReference type="ARBA" id="ARBA00022676"/>
    </source>
</evidence>
<feature type="domain" description="Glycosyltransferase 2-like" evidence="5">
    <location>
        <begin position="12"/>
        <end position="173"/>
    </location>
</feature>
<keyword evidence="3 6" id="KW-0808">Transferase</keyword>
<dbReference type="Pfam" id="PF00535">
    <property type="entry name" value="Glycos_transf_2"/>
    <property type="match status" value="1"/>
</dbReference>
<dbReference type="EC" id="2.4.-.-" evidence="6"/>
<dbReference type="PANTHER" id="PTHR43685:SF5">
    <property type="entry name" value="GLYCOSYLTRANSFERASE EPSE-RELATED"/>
    <property type="match status" value="1"/>
</dbReference>
<dbReference type="InterPro" id="IPR001173">
    <property type="entry name" value="Glyco_trans_2-like"/>
</dbReference>
<evidence type="ECO:0000256" key="1">
    <source>
        <dbReference type="ARBA" id="ARBA00006739"/>
    </source>
</evidence>
<evidence type="ECO:0000313" key="6">
    <source>
        <dbReference type="EMBL" id="MBZ1350112.1"/>
    </source>
</evidence>
<dbReference type="Proteomes" id="UP000739565">
    <property type="component" value="Unassembled WGS sequence"/>
</dbReference>
<evidence type="ECO:0000313" key="7">
    <source>
        <dbReference type="Proteomes" id="UP000739565"/>
    </source>
</evidence>
<dbReference type="PANTHER" id="PTHR43685">
    <property type="entry name" value="GLYCOSYLTRANSFERASE"/>
    <property type="match status" value="1"/>
</dbReference>
<dbReference type="SUPFAM" id="SSF53448">
    <property type="entry name" value="Nucleotide-diphospho-sugar transferases"/>
    <property type="match status" value="1"/>
</dbReference>
<dbReference type="InterPro" id="IPR029044">
    <property type="entry name" value="Nucleotide-diphossugar_trans"/>
</dbReference>
<evidence type="ECO:0000259" key="5">
    <source>
        <dbReference type="Pfam" id="PF00535"/>
    </source>
</evidence>
<protein>
    <submittedName>
        <fullName evidence="6">Glycosyltransferase</fullName>
        <ecNumber evidence="6">2.4.-.-</ecNumber>
    </submittedName>
</protein>
<organism evidence="6 7">
    <name type="scientific">Zwartia hollandica</name>
    <dbReference type="NCBI Taxonomy" id="324606"/>
    <lineage>
        <taxon>Bacteria</taxon>
        <taxon>Pseudomonadati</taxon>
        <taxon>Pseudomonadota</taxon>
        <taxon>Betaproteobacteria</taxon>
        <taxon>Burkholderiales</taxon>
        <taxon>Alcaligenaceae</taxon>
        <taxon>Zwartia</taxon>
    </lineage>
</organism>
<sequence>MNDQNAAVPVISVLMPCFNGARWIAESIDSVLNQTLTAFELIIVDGGSSDGSIDIIKRYIERDSRIILLERPGLGLSASLNLGIETARGEWIARLDADDLSEPQRLALQLDASIQNPRLVFLGSGLTEIDECSTTGKSFLYPEQSSRLLNNLLRFKRFPPHSSAFYRTSIVKKAGGYRTEIKRAEDLDLWLRLSELGELGSVPQCLVRYRKHANQTSNFEGGTPQVIDARVAMVGYWLRRNGVSDASRFEHPQYQLFRAFVTKKYAKYFQRHLERDRLTSRFTNKRTKWGLLWLLVKLAITKPFFVFWLIDFQLFGERVAPKFAKEWASAQTPSEVAP</sequence>
<gene>
    <name evidence="6" type="ORF">KZZ10_05595</name>
</gene>
<keyword evidence="7" id="KW-1185">Reference proteome</keyword>